<accession>A0ABQ2PGN6</accession>
<dbReference type="Pfam" id="PF05163">
    <property type="entry name" value="DinB"/>
    <property type="match status" value="1"/>
</dbReference>
<dbReference type="RefSeq" id="WP_188688550.1">
    <property type="nucleotide sequence ID" value="NZ_BMLY01000001.1"/>
</dbReference>
<protein>
    <recommendedName>
        <fullName evidence="5">Damage-inducible protein DinB</fullName>
    </recommendedName>
</protein>
<evidence type="ECO:0000313" key="3">
    <source>
        <dbReference type="EMBL" id="GGP24769.1"/>
    </source>
</evidence>
<dbReference type="PANTHER" id="PTHR37302:SF1">
    <property type="entry name" value="PROTEIN DINB"/>
    <property type="match status" value="1"/>
</dbReference>
<gene>
    <name evidence="3" type="ORF">GCM10010971_05880</name>
</gene>
<comment type="caution">
    <text evidence="3">The sequence shown here is derived from an EMBL/GenBank/DDBJ whole genome shotgun (WGS) entry which is preliminary data.</text>
</comment>
<dbReference type="PANTHER" id="PTHR37302">
    <property type="entry name" value="SLR1116 PROTEIN"/>
    <property type="match status" value="1"/>
</dbReference>
<evidence type="ECO:0000256" key="2">
    <source>
        <dbReference type="ARBA" id="ARBA00022723"/>
    </source>
</evidence>
<organism evidence="3 4">
    <name type="scientific">Silvimonas amylolytica</name>
    <dbReference type="NCBI Taxonomy" id="449663"/>
    <lineage>
        <taxon>Bacteria</taxon>
        <taxon>Pseudomonadati</taxon>
        <taxon>Pseudomonadota</taxon>
        <taxon>Betaproteobacteria</taxon>
        <taxon>Neisseriales</taxon>
        <taxon>Chitinibacteraceae</taxon>
        <taxon>Silvimonas</taxon>
    </lineage>
</organism>
<reference evidence="4" key="1">
    <citation type="journal article" date="2019" name="Int. J. Syst. Evol. Microbiol.">
        <title>The Global Catalogue of Microorganisms (GCM) 10K type strain sequencing project: providing services to taxonomists for standard genome sequencing and annotation.</title>
        <authorList>
            <consortium name="The Broad Institute Genomics Platform"/>
            <consortium name="The Broad Institute Genome Sequencing Center for Infectious Disease"/>
            <person name="Wu L."/>
            <person name="Ma J."/>
        </authorList>
    </citation>
    <scope>NUCLEOTIDE SEQUENCE [LARGE SCALE GENOMIC DNA]</scope>
    <source>
        <strain evidence="4">CGMCC 1.8860</strain>
    </source>
</reference>
<name>A0ABQ2PGN6_9NEIS</name>
<dbReference type="InterPro" id="IPR007837">
    <property type="entry name" value="DinB"/>
</dbReference>
<dbReference type="Gene3D" id="1.20.120.450">
    <property type="entry name" value="dinb family like domain"/>
    <property type="match status" value="1"/>
</dbReference>
<proteinExistence type="inferred from homology"/>
<keyword evidence="2" id="KW-0479">Metal-binding</keyword>
<dbReference type="Proteomes" id="UP000621859">
    <property type="component" value="Unassembled WGS sequence"/>
</dbReference>
<evidence type="ECO:0008006" key="5">
    <source>
        <dbReference type="Google" id="ProtNLM"/>
    </source>
</evidence>
<dbReference type="InterPro" id="IPR034660">
    <property type="entry name" value="DinB/YfiT-like"/>
</dbReference>
<keyword evidence="4" id="KW-1185">Reference proteome</keyword>
<sequence length="172" mass="19438">MMTNAAVRLLAQYNRWMNERLYAAAEVLGEELRTADRGAFFGSVHGTLDHLVRGDMNWLARFENQPLPDFGPGPLVCPTWEALVALRQQTDNRIDAWAAHVSDEWLAAPFSWYSAMYNQQMNMPAWIAVSHFFNHQTHHRGQVTTLLSQLGMDIGITDLPMMPSLNNNVAPA</sequence>
<dbReference type="SUPFAM" id="SSF109854">
    <property type="entry name" value="DinB/YfiT-like putative metalloenzymes"/>
    <property type="match status" value="1"/>
</dbReference>
<comment type="similarity">
    <text evidence="1">Belongs to the DinB family.</text>
</comment>
<evidence type="ECO:0000313" key="4">
    <source>
        <dbReference type="Proteomes" id="UP000621859"/>
    </source>
</evidence>
<dbReference type="EMBL" id="BMLY01000001">
    <property type="protein sequence ID" value="GGP24769.1"/>
    <property type="molecule type" value="Genomic_DNA"/>
</dbReference>
<evidence type="ECO:0000256" key="1">
    <source>
        <dbReference type="ARBA" id="ARBA00008635"/>
    </source>
</evidence>